<protein>
    <submittedName>
        <fullName evidence="10">MFS transporter</fullName>
    </submittedName>
</protein>
<dbReference type="PANTHER" id="PTHR23513:SF9">
    <property type="entry name" value="ENTEROBACTIN EXPORTER ENTS"/>
    <property type="match status" value="1"/>
</dbReference>
<feature type="transmembrane region" description="Helical" evidence="8">
    <location>
        <begin position="140"/>
        <end position="163"/>
    </location>
</feature>
<organism evidence="10 11">
    <name type="scientific">Nocardioides agariphilus</name>
    <dbReference type="NCBI Taxonomy" id="433664"/>
    <lineage>
        <taxon>Bacteria</taxon>
        <taxon>Bacillati</taxon>
        <taxon>Actinomycetota</taxon>
        <taxon>Actinomycetes</taxon>
        <taxon>Propionibacteriales</taxon>
        <taxon>Nocardioidaceae</taxon>
        <taxon>Nocardioides</taxon>
    </lineage>
</organism>
<dbReference type="InterPro" id="IPR011701">
    <property type="entry name" value="MFS"/>
</dbReference>
<dbReference type="GO" id="GO:0022857">
    <property type="term" value="F:transmembrane transporter activity"/>
    <property type="evidence" value="ECO:0007669"/>
    <property type="project" value="InterPro"/>
</dbReference>
<feature type="transmembrane region" description="Helical" evidence="8">
    <location>
        <begin position="284"/>
        <end position="302"/>
    </location>
</feature>
<evidence type="ECO:0000256" key="5">
    <source>
        <dbReference type="ARBA" id="ARBA00022989"/>
    </source>
</evidence>
<dbReference type="CDD" id="cd00038">
    <property type="entry name" value="CAP_ED"/>
    <property type="match status" value="1"/>
</dbReference>
<evidence type="ECO:0000256" key="2">
    <source>
        <dbReference type="ARBA" id="ARBA00022448"/>
    </source>
</evidence>
<evidence type="ECO:0000259" key="9">
    <source>
        <dbReference type="PROSITE" id="PS50042"/>
    </source>
</evidence>
<dbReference type="Gene3D" id="1.20.1250.20">
    <property type="entry name" value="MFS general substrate transporter like domains"/>
    <property type="match status" value="2"/>
</dbReference>
<gene>
    <name evidence="10" type="ORF">ISU10_19755</name>
</gene>
<keyword evidence="3" id="KW-1003">Cell membrane</keyword>
<evidence type="ECO:0000256" key="3">
    <source>
        <dbReference type="ARBA" id="ARBA00022475"/>
    </source>
</evidence>
<dbReference type="RefSeq" id="WP_194698162.1">
    <property type="nucleotide sequence ID" value="NZ_JADKPO010000037.1"/>
</dbReference>
<feature type="region of interest" description="Disordered" evidence="7">
    <location>
        <begin position="522"/>
        <end position="546"/>
    </location>
</feature>
<keyword evidence="2" id="KW-0813">Transport</keyword>
<dbReference type="SUPFAM" id="SSF51206">
    <property type="entry name" value="cAMP-binding domain-like"/>
    <property type="match status" value="1"/>
</dbReference>
<dbReference type="SUPFAM" id="SSF103473">
    <property type="entry name" value="MFS general substrate transporter"/>
    <property type="match status" value="1"/>
</dbReference>
<dbReference type="PANTHER" id="PTHR23513">
    <property type="entry name" value="INTEGRAL MEMBRANE EFFLUX PROTEIN-RELATED"/>
    <property type="match status" value="1"/>
</dbReference>
<feature type="domain" description="Cyclic nucleotide-binding" evidence="9">
    <location>
        <begin position="414"/>
        <end position="508"/>
    </location>
</feature>
<dbReference type="InterPro" id="IPR036259">
    <property type="entry name" value="MFS_trans_sf"/>
</dbReference>
<evidence type="ECO:0000256" key="1">
    <source>
        <dbReference type="ARBA" id="ARBA00004429"/>
    </source>
</evidence>
<dbReference type="InterPro" id="IPR000595">
    <property type="entry name" value="cNMP-bd_dom"/>
</dbReference>
<dbReference type="Proteomes" id="UP000660668">
    <property type="component" value="Unassembled WGS sequence"/>
</dbReference>
<evidence type="ECO:0000256" key="6">
    <source>
        <dbReference type="ARBA" id="ARBA00023136"/>
    </source>
</evidence>
<evidence type="ECO:0000256" key="8">
    <source>
        <dbReference type="SAM" id="Phobius"/>
    </source>
</evidence>
<sequence length="546" mass="56816">MHGRVFRDASLVRALLSFGGAYTAEWAFTVAISLVAFADGGAVAVGLVGTLRLLPSAVLAPVVAAYADRLPREKVLFASSAVRGLATVLCAPILISGGPTWVVYGLAIISTIAFTPYRAGHSALMPLLCREPEELTSINVVRGLLDSLSVVIGPFVAAILVTVSDVASVFVFAGACGILSAVLILNLSYERIPVAPARPRLLGEVVEGLKAVRDNPGVPTSFAFVILQTFLRGAFTVYVVVVAIDLLGRGESEVGVLQGAVGVGALAGSALCTLLVGSRAMTRWLSIAVVLWGAPMAVMGIAPEYVVALVAAAVIGIGNAMVDVTAFTLIARMVPDAVLARVFGALEALGALAVGLGSLIAPLLVALFGDRAALIVVGLVAPVACVLTWFRATKVDRSISVRTDVIKVLRGVSMLRPLPVNAIEQLAQRADHMDVATGEAVFEAGEIGDSFYVVESGAVDILDGQRLVRTMGPGEGFGEIALLGHTTRTMTVRATEDTRLLGISASDFLPAVTGISEARAAAEKTRSEHLEHAPGRFTEEWPPGQV</sequence>
<accession>A0A930VM35</accession>
<dbReference type="Pfam" id="PF00027">
    <property type="entry name" value="cNMP_binding"/>
    <property type="match status" value="1"/>
</dbReference>
<reference evidence="10" key="1">
    <citation type="submission" date="2020-11" db="EMBL/GenBank/DDBJ databases">
        <title>Nocardioides cynanchi sp. nov., isolated from soil of rhizosphere of Cynanchum wilfordii.</title>
        <authorList>
            <person name="Lee J.-S."/>
            <person name="Suh M.K."/>
            <person name="Kim J.-S."/>
        </authorList>
    </citation>
    <scope>NUCLEOTIDE SEQUENCE</scope>
    <source>
        <strain evidence="10">KCTC 19276</strain>
    </source>
</reference>
<dbReference type="InterPro" id="IPR018490">
    <property type="entry name" value="cNMP-bd_dom_sf"/>
</dbReference>
<keyword evidence="4 8" id="KW-0812">Transmembrane</keyword>
<feature type="transmembrane region" description="Helical" evidence="8">
    <location>
        <begin position="12"/>
        <end position="37"/>
    </location>
</feature>
<evidence type="ECO:0000313" key="11">
    <source>
        <dbReference type="Proteomes" id="UP000660668"/>
    </source>
</evidence>
<feature type="transmembrane region" description="Helical" evidence="8">
    <location>
        <begin position="342"/>
        <end position="366"/>
    </location>
</feature>
<comment type="subcellular location">
    <subcellularLocation>
        <location evidence="1">Cell inner membrane</location>
        <topology evidence="1">Multi-pass membrane protein</topology>
    </subcellularLocation>
</comment>
<dbReference type="PROSITE" id="PS50042">
    <property type="entry name" value="CNMP_BINDING_3"/>
    <property type="match status" value="1"/>
</dbReference>
<dbReference type="InterPro" id="IPR014710">
    <property type="entry name" value="RmlC-like_jellyroll"/>
</dbReference>
<feature type="transmembrane region" description="Helical" evidence="8">
    <location>
        <begin position="222"/>
        <end position="244"/>
    </location>
</feature>
<feature type="transmembrane region" description="Helical" evidence="8">
    <location>
        <begin position="308"/>
        <end position="330"/>
    </location>
</feature>
<dbReference type="CDD" id="cd06173">
    <property type="entry name" value="MFS_MefA_like"/>
    <property type="match status" value="1"/>
</dbReference>
<dbReference type="GO" id="GO:0005886">
    <property type="term" value="C:plasma membrane"/>
    <property type="evidence" value="ECO:0007669"/>
    <property type="project" value="UniProtKB-SubCell"/>
</dbReference>
<dbReference type="Pfam" id="PF07690">
    <property type="entry name" value="MFS_1"/>
    <property type="match status" value="2"/>
</dbReference>
<keyword evidence="11" id="KW-1185">Reference proteome</keyword>
<dbReference type="AlphaFoldDB" id="A0A930VM35"/>
<keyword evidence="5 8" id="KW-1133">Transmembrane helix</keyword>
<keyword evidence="6 8" id="KW-0472">Membrane</keyword>
<dbReference type="SMART" id="SM00100">
    <property type="entry name" value="cNMP"/>
    <property type="match status" value="1"/>
</dbReference>
<proteinExistence type="predicted"/>
<feature type="transmembrane region" description="Helical" evidence="8">
    <location>
        <begin position="169"/>
        <end position="189"/>
    </location>
</feature>
<dbReference type="EMBL" id="JADKPO010000037">
    <property type="protein sequence ID" value="MBF4770014.1"/>
    <property type="molecule type" value="Genomic_DNA"/>
</dbReference>
<dbReference type="PRINTS" id="PR00103">
    <property type="entry name" value="CAMPKINASE"/>
</dbReference>
<evidence type="ECO:0000256" key="7">
    <source>
        <dbReference type="SAM" id="MobiDB-lite"/>
    </source>
</evidence>
<dbReference type="Gene3D" id="2.60.120.10">
    <property type="entry name" value="Jelly Rolls"/>
    <property type="match status" value="1"/>
</dbReference>
<evidence type="ECO:0000313" key="10">
    <source>
        <dbReference type="EMBL" id="MBF4770014.1"/>
    </source>
</evidence>
<feature type="transmembrane region" description="Helical" evidence="8">
    <location>
        <begin position="43"/>
        <end position="63"/>
    </location>
</feature>
<evidence type="ECO:0000256" key="4">
    <source>
        <dbReference type="ARBA" id="ARBA00022692"/>
    </source>
</evidence>
<feature type="transmembrane region" description="Helical" evidence="8">
    <location>
        <begin position="256"/>
        <end position="277"/>
    </location>
</feature>
<name>A0A930VM35_9ACTN</name>
<feature type="compositionally biased region" description="Basic and acidic residues" evidence="7">
    <location>
        <begin position="522"/>
        <end position="539"/>
    </location>
</feature>
<feature type="transmembrane region" description="Helical" evidence="8">
    <location>
        <begin position="372"/>
        <end position="390"/>
    </location>
</feature>
<comment type="caution">
    <text evidence="10">The sequence shown here is derived from an EMBL/GenBank/DDBJ whole genome shotgun (WGS) entry which is preliminary data.</text>
</comment>